<dbReference type="AlphaFoldDB" id="A0A2S5A5Y2"/>
<comment type="caution">
    <text evidence="4">The sequence shown here is derived from an EMBL/GenBank/DDBJ whole genome shotgun (WGS) entry which is preliminary data.</text>
</comment>
<evidence type="ECO:0000256" key="2">
    <source>
        <dbReference type="ARBA" id="ARBA00022801"/>
    </source>
</evidence>
<reference evidence="4 5" key="1">
    <citation type="submission" date="2018-01" db="EMBL/GenBank/DDBJ databases">
        <authorList>
            <person name="Gaut B.S."/>
            <person name="Morton B.R."/>
            <person name="Clegg M.T."/>
            <person name="Duvall M.R."/>
        </authorList>
    </citation>
    <scope>NUCLEOTIDE SEQUENCE [LARGE SCALE GENOMIC DNA]</scope>
    <source>
        <strain evidence="4 5">HR-AV</strain>
    </source>
</reference>
<accession>A0A2S5A5Y2</accession>
<protein>
    <submittedName>
        <fullName evidence="4">Metallophosphoesterase</fullName>
    </submittedName>
</protein>
<keyword evidence="5" id="KW-1185">Reference proteome</keyword>
<dbReference type="GO" id="GO:0016787">
    <property type="term" value="F:hydrolase activity"/>
    <property type="evidence" value="ECO:0007669"/>
    <property type="project" value="UniProtKB-KW"/>
</dbReference>
<dbReference type="EMBL" id="PQVF01000003">
    <property type="protein sequence ID" value="POY38011.1"/>
    <property type="molecule type" value="Genomic_DNA"/>
</dbReference>
<dbReference type="RefSeq" id="WP_103788141.1">
    <property type="nucleotide sequence ID" value="NZ_PQVF01000003.1"/>
</dbReference>
<evidence type="ECO:0000313" key="5">
    <source>
        <dbReference type="Proteomes" id="UP000236893"/>
    </source>
</evidence>
<dbReference type="PANTHER" id="PTHR10161:SF14">
    <property type="entry name" value="TARTRATE-RESISTANT ACID PHOSPHATASE TYPE 5"/>
    <property type="match status" value="1"/>
</dbReference>
<dbReference type="InterPro" id="IPR051558">
    <property type="entry name" value="Metallophosphoesterase_PAP"/>
</dbReference>
<dbReference type="Pfam" id="PF00149">
    <property type="entry name" value="Metallophos"/>
    <property type="match status" value="1"/>
</dbReference>
<feature type="domain" description="Calcineurin-like phosphoesterase" evidence="3">
    <location>
        <begin position="12"/>
        <end position="209"/>
    </location>
</feature>
<evidence type="ECO:0000256" key="1">
    <source>
        <dbReference type="ARBA" id="ARBA00022729"/>
    </source>
</evidence>
<dbReference type="Proteomes" id="UP000236893">
    <property type="component" value="Unassembled WGS sequence"/>
</dbReference>
<proteinExistence type="predicted"/>
<evidence type="ECO:0000259" key="3">
    <source>
        <dbReference type="Pfam" id="PF00149"/>
    </source>
</evidence>
<sequence length="349" mass="40347">MKAETNQPFELILIGDTGELKTDGRDVVFNLLKKQFPSSPNSMIIFLGDLIYPNGLPPENHSFRRHAENVLNFYHSYLSDFKGKKIFISGNHDWNKGKSNGYEYVLRQEDYLTKLFNDKTIYQPSGGCPGPALISSTEHIAIIAINTQWWLQEGFKPAGKHYNCSVSNEQEFFAQLNKMLFTHRHKKIIVVGHTPIYSYSMHGGRYKFRHHLFPLTVYRKNAWLPLPIIGSLLPLYRRLYGAKEDITHPRYRRLRAKLKLIFERYPGLIYACGHEHNLQHITKNGNHFIVSGSGSKVKYVVTSGKHLNFGVDKKGFFKLTFFEEKVVCECFAFRSKYLPGECIYSVELN</sequence>
<keyword evidence="1" id="KW-0732">Signal</keyword>
<dbReference type="SUPFAM" id="SSF56300">
    <property type="entry name" value="Metallo-dependent phosphatases"/>
    <property type="match status" value="1"/>
</dbReference>
<evidence type="ECO:0000313" key="4">
    <source>
        <dbReference type="EMBL" id="POY38011.1"/>
    </source>
</evidence>
<dbReference type="InterPro" id="IPR004843">
    <property type="entry name" value="Calcineurin-like_PHP"/>
</dbReference>
<dbReference type="OrthoDB" id="9809781at2"/>
<gene>
    <name evidence="4" type="ORF">C3K47_05660</name>
</gene>
<keyword evidence="2" id="KW-0378">Hydrolase</keyword>
<name>A0A2S5A5Y2_9SPHI</name>
<organism evidence="4 5">
    <name type="scientific">Solitalea longa</name>
    <dbReference type="NCBI Taxonomy" id="2079460"/>
    <lineage>
        <taxon>Bacteria</taxon>
        <taxon>Pseudomonadati</taxon>
        <taxon>Bacteroidota</taxon>
        <taxon>Sphingobacteriia</taxon>
        <taxon>Sphingobacteriales</taxon>
        <taxon>Sphingobacteriaceae</taxon>
        <taxon>Solitalea</taxon>
    </lineage>
</organism>
<dbReference type="Gene3D" id="3.60.21.10">
    <property type="match status" value="2"/>
</dbReference>
<dbReference type="PANTHER" id="PTHR10161">
    <property type="entry name" value="TARTRATE-RESISTANT ACID PHOSPHATASE TYPE 5"/>
    <property type="match status" value="1"/>
</dbReference>
<dbReference type="InterPro" id="IPR029052">
    <property type="entry name" value="Metallo-depent_PP-like"/>
</dbReference>